<proteinExistence type="predicted"/>
<evidence type="ECO:0000313" key="2">
    <source>
        <dbReference type="EMBL" id="CAB4124842.1"/>
    </source>
</evidence>
<evidence type="ECO:0000313" key="3">
    <source>
        <dbReference type="EMBL" id="CAB5208743.1"/>
    </source>
</evidence>
<reference evidence="3" key="1">
    <citation type="submission" date="2020-05" db="EMBL/GenBank/DDBJ databases">
        <authorList>
            <person name="Chiriac C."/>
            <person name="Salcher M."/>
            <person name="Ghai R."/>
            <person name="Kavagutti S V."/>
        </authorList>
    </citation>
    <scope>NUCLEOTIDE SEQUENCE</scope>
</reference>
<evidence type="ECO:0000256" key="1">
    <source>
        <dbReference type="SAM" id="Phobius"/>
    </source>
</evidence>
<feature type="transmembrane region" description="Helical" evidence="1">
    <location>
        <begin position="21"/>
        <end position="40"/>
    </location>
</feature>
<sequence>MVNICVLHFWSENKMGEIFKLIGEVGFPMAAALAGGYFVFLTLKLVLGGVMSAVKSMAGIITMLDNRVKTMNHDVIRIDAIVSNALGLKPDVERIARADGKNDARRD</sequence>
<organism evidence="3">
    <name type="scientific">uncultured Caudovirales phage</name>
    <dbReference type="NCBI Taxonomy" id="2100421"/>
    <lineage>
        <taxon>Viruses</taxon>
        <taxon>Duplodnaviria</taxon>
        <taxon>Heunggongvirae</taxon>
        <taxon>Uroviricota</taxon>
        <taxon>Caudoviricetes</taxon>
        <taxon>Peduoviridae</taxon>
        <taxon>Maltschvirus</taxon>
        <taxon>Maltschvirus maltsch</taxon>
    </lineage>
</organism>
<dbReference type="EMBL" id="LR798231">
    <property type="protein sequence ID" value="CAB5208743.1"/>
    <property type="molecule type" value="Genomic_DNA"/>
</dbReference>
<keyword evidence="1" id="KW-0812">Transmembrane</keyword>
<gene>
    <name evidence="3" type="ORF">UFOVP181_140</name>
    <name evidence="2" type="ORF">UFOVP57_22</name>
</gene>
<keyword evidence="1" id="KW-1133">Transmembrane helix</keyword>
<accession>A0A6J7WGW8</accession>
<keyword evidence="1" id="KW-0472">Membrane</keyword>
<dbReference type="EMBL" id="LR796187">
    <property type="protein sequence ID" value="CAB4124842.1"/>
    <property type="molecule type" value="Genomic_DNA"/>
</dbReference>
<name>A0A6J7WGW8_9CAUD</name>
<protein>
    <submittedName>
        <fullName evidence="3">Uncharacterized protein</fullName>
    </submittedName>
</protein>